<evidence type="ECO:0000256" key="1">
    <source>
        <dbReference type="ARBA" id="ARBA00022553"/>
    </source>
</evidence>
<dbReference type="RefSeq" id="WP_005965272.1">
    <property type="nucleotide sequence ID" value="NZ_CP090569.1"/>
</dbReference>
<feature type="domain" description="Response regulatory" evidence="8">
    <location>
        <begin position="3"/>
        <end position="119"/>
    </location>
</feature>
<dbReference type="GO" id="GO:0006355">
    <property type="term" value="P:regulation of DNA-templated transcription"/>
    <property type="evidence" value="ECO:0007669"/>
    <property type="project" value="InterPro"/>
</dbReference>
<name>A0A9J6ZWC9_9GAMM</name>
<evidence type="ECO:0000259" key="8">
    <source>
        <dbReference type="PROSITE" id="PS50110"/>
    </source>
</evidence>
<dbReference type="CDD" id="cd17535">
    <property type="entry name" value="REC_NarL-like"/>
    <property type="match status" value="1"/>
</dbReference>
<dbReference type="SMART" id="SM00421">
    <property type="entry name" value="HTH_LUXR"/>
    <property type="match status" value="1"/>
</dbReference>
<accession>A0A9J6ZWC9</accession>
<dbReference type="PROSITE" id="PS50043">
    <property type="entry name" value="HTH_LUXR_2"/>
    <property type="match status" value="1"/>
</dbReference>
<dbReference type="Proteomes" id="UP001056649">
    <property type="component" value="Chromosome"/>
</dbReference>
<evidence type="ECO:0000313" key="9">
    <source>
        <dbReference type="EMBL" id="USF86943.1"/>
    </source>
</evidence>
<dbReference type="SMART" id="SM00448">
    <property type="entry name" value="REC"/>
    <property type="match status" value="1"/>
</dbReference>
<keyword evidence="1 6" id="KW-0597">Phosphoprotein</keyword>
<dbReference type="KEGG" id="eps:L0Y14_12480"/>
<dbReference type="InterPro" id="IPR011006">
    <property type="entry name" value="CheY-like_superfamily"/>
</dbReference>
<feature type="modified residue" description="4-aspartylphosphate" evidence="6">
    <location>
        <position position="54"/>
    </location>
</feature>
<dbReference type="CDD" id="cd06170">
    <property type="entry name" value="LuxR_C_like"/>
    <property type="match status" value="1"/>
</dbReference>
<evidence type="ECO:0000256" key="4">
    <source>
        <dbReference type="ARBA" id="ARBA00023125"/>
    </source>
</evidence>
<proteinExistence type="predicted"/>
<dbReference type="AlphaFoldDB" id="A0A9J6ZWC9"/>
<dbReference type="Pfam" id="PF00072">
    <property type="entry name" value="Response_reg"/>
    <property type="match status" value="1"/>
</dbReference>
<organism evidence="9 10">
    <name type="scientific">Candidatus Endoriftia persephonae</name>
    <dbReference type="NCBI Taxonomy" id="393765"/>
    <lineage>
        <taxon>Bacteria</taxon>
        <taxon>Pseudomonadati</taxon>
        <taxon>Pseudomonadota</taxon>
        <taxon>Gammaproteobacteria</taxon>
        <taxon>Chromatiales</taxon>
        <taxon>Sedimenticolaceae</taxon>
        <taxon>Candidatus Endoriftia</taxon>
    </lineage>
</organism>
<dbReference type="InterPro" id="IPR000792">
    <property type="entry name" value="Tscrpt_reg_LuxR_C"/>
</dbReference>
<keyword evidence="2" id="KW-0902">Two-component regulatory system</keyword>
<evidence type="ECO:0000256" key="2">
    <source>
        <dbReference type="ARBA" id="ARBA00023012"/>
    </source>
</evidence>
<dbReference type="InterPro" id="IPR058245">
    <property type="entry name" value="NreC/VraR/RcsB-like_REC"/>
</dbReference>
<evidence type="ECO:0000256" key="6">
    <source>
        <dbReference type="PROSITE-ProRule" id="PRU00169"/>
    </source>
</evidence>
<keyword evidence="5" id="KW-0804">Transcription</keyword>
<dbReference type="PANTHER" id="PTHR43214:SF3">
    <property type="entry name" value="RESPONSE REGULATOR UVRY"/>
    <property type="match status" value="1"/>
</dbReference>
<evidence type="ECO:0000259" key="7">
    <source>
        <dbReference type="PROSITE" id="PS50043"/>
    </source>
</evidence>
<dbReference type="Gene3D" id="3.40.50.2300">
    <property type="match status" value="1"/>
</dbReference>
<evidence type="ECO:0000256" key="5">
    <source>
        <dbReference type="ARBA" id="ARBA00023163"/>
    </source>
</evidence>
<keyword evidence="4" id="KW-0238">DNA-binding</keyword>
<dbReference type="InterPro" id="IPR039420">
    <property type="entry name" value="WalR-like"/>
</dbReference>
<dbReference type="PROSITE" id="PS50110">
    <property type="entry name" value="RESPONSE_REGULATORY"/>
    <property type="match status" value="1"/>
</dbReference>
<dbReference type="InterPro" id="IPR016032">
    <property type="entry name" value="Sig_transdc_resp-reg_C-effctor"/>
</dbReference>
<evidence type="ECO:0000313" key="10">
    <source>
        <dbReference type="Proteomes" id="UP001056649"/>
    </source>
</evidence>
<reference evidence="9" key="1">
    <citation type="journal article" date="2022" name="Mol. Ecol. Resour.">
        <title>The complete and closed genome of the facultative generalist Candidatus Endoriftia persephone from deep-sea hydrothermal vents.</title>
        <authorList>
            <person name="de Oliveira A.L."/>
            <person name="Srivastava A."/>
            <person name="Espada-Hinojosa S."/>
            <person name="Bright M."/>
        </authorList>
    </citation>
    <scope>NUCLEOTIDE SEQUENCE</scope>
    <source>
        <strain evidence="9">Tica-EPR-9o50.N</strain>
    </source>
</reference>
<dbReference type="SUPFAM" id="SSF46894">
    <property type="entry name" value="C-terminal effector domain of the bipartite response regulators"/>
    <property type="match status" value="1"/>
</dbReference>
<keyword evidence="3" id="KW-0805">Transcription regulation</keyword>
<keyword evidence="10" id="KW-1185">Reference proteome</keyword>
<dbReference type="PRINTS" id="PR00038">
    <property type="entry name" value="HTHLUXR"/>
</dbReference>
<dbReference type="Pfam" id="PF00196">
    <property type="entry name" value="GerE"/>
    <property type="match status" value="1"/>
</dbReference>
<dbReference type="PANTHER" id="PTHR43214">
    <property type="entry name" value="TWO-COMPONENT RESPONSE REGULATOR"/>
    <property type="match status" value="1"/>
</dbReference>
<feature type="domain" description="HTH luxR-type" evidence="7">
    <location>
        <begin position="142"/>
        <end position="207"/>
    </location>
</feature>
<protein>
    <submittedName>
        <fullName evidence="9">Response regulator</fullName>
    </submittedName>
</protein>
<dbReference type="PROSITE" id="PS00622">
    <property type="entry name" value="HTH_LUXR_1"/>
    <property type="match status" value="1"/>
</dbReference>
<dbReference type="GO" id="GO:0003677">
    <property type="term" value="F:DNA binding"/>
    <property type="evidence" value="ECO:0007669"/>
    <property type="project" value="UniProtKB-KW"/>
</dbReference>
<gene>
    <name evidence="9" type="ORF">L0Y14_12480</name>
</gene>
<dbReference type="SUPFAM" id="SSF52172">
    <property type="entry name" value="CheY-like"/>
    <property type="match status" value="1"/>
</dbReference>
<evidence type="ECO:0000256" key="3">
    <source>
        <dbReference type="ARBA" id="ARBA00023015"/>
    </source>
</evidence>
<dbReference type="EMBL" id="CP090569">
    <property type="protein sequence ID" value="USF86943.1"/>
    <property type="molecule type" value="Genomic_DNA"/>
</dbReference>
<dbReference type="InterPro" id="IPR001789">
    <property type="entry name" value="Sig_transdc_resp-reg_receiver"/>
</dbReference>
<dbReference type="GO" id="GO:0000160">
    <property type="term" value="P:phosphorelay signal transduction system"/>
    <property type="evidence" value="ECO:0007669"/>
    <property type="project" value="UniProtKB-KW"/>
</dbReference>
<sequence length="216" mass="24009">MIRVLLVDDHELVRTGVKSILTQVPDISVVGEAGSGEAAIQMVQQDRPDVVLMDVNMPGIGGIEATRRLLRIAPDLKVVALTMLDNEPFPARLNEVGAMGYLTKGCPADEMIQAIRSVFRGQPFVSSDVARKHILTDWKRHSATPFQGLSSRETQVMLMILEGQRNQEISDGLSLSPKTVSTYRQRIYEKLDVRNDVELTRLAYRHGILSDKVDSV</sequence>